<organism evidence="1">
    <name type="scientific">marine sediment metagenome</name>
    <dbReference type="NCBI Taxonomy" id="412755"/>
    <lineage>
        <taxon>unclassified sequences</taxon>
        <taxon>metagenomes</taxon>
        <taxon>ecological metagenomes</taxon>
    </lineage>
</organism>
<feature type="non-terminal residue" evidence="1">
    <location>
        <position position="1"/>
    </location>
</feature>
<accession>A0A0F9F7J4</accession>
<dbReference type="AlphaFoldDB" id="A0A0F9F7J4"/>
<reference evidence="1" key="1">
    <citation type="journal article" date="2015" name="Nature">
        <title>Complex archaea that bridge the gap between prokaryotes and eukaryotes.</title>
        <authorList>
            <person name="Spang A."/>
            <person name="Saw J.H."/>
            <person name="Jorgensen S.L."/>
            <person name="Zaremba-Niedzwiedzka K."/>
            <person name="Martijn J."/>
            <person name="Lind A.E."/>
            <person name="van Eijk R."/>
            <person name="Schleper C."/>
            <person name="Guy L."/>
            <person name="Ettema T.J."/>
        </authorList>
    </citation>
    <scope>NUCLEOTIDE SEQUENCE</scope>
</reference>
<comment type="caution">
    <text evidence="1">The sequence shown here is derived from an EMBL/GenBank/DDBJ whole genome shotgun (WGS) entry which is preliminary data.</text>
</comment>
<name>A0A0F9F7J4_9ZZZZ</name>
<evidence type="ECO:0000313" key="1">
    <source>
        <dbReference type="EMBL" id="KKL74456.1"/>
    </source>
</evidence>
<dbReference type="EMBL" id="LAZR01024646">
    <property type="protein sequence ID" value="KKL74456.1"/>
    <property type="molecule type" value="Genomic_DNA"/>
</dbReference>
<gene>
    <name evidence="1" type="ORF">LCGC14_2064730</name>
</gene>
<protein>
    <submittedName>
        <fullName evidence="1">Uncharacterized protein</fullName>
    </submittedName>
</protein>
<proteinExistence type="predicted"/>
<sequence>KKMAFVNIKTVKDFGNNDRVTFAQWP</sequence>